<dbReference type="InterPro" id="IPR012434">
    <property type="entry name" value="DUF1631"/>
</dbReference>
<dbReference type="Pfam" id="PF07793">
    <property type="entry name" value="DUF1631"/>
    <property type="match status" value="1"/>
</dbReference>
<name>A0A081N4E7_9GAMM</name>
<comment type="caution">
    <text evidence="1">The sequence shown here is derived from an EMBL/GenBank/DDBJ whole genome shotgun (WGS) entry which is preliminary data.</text>
</comment>
<dbReference type="Proteomes" id="UP000028006">
    <property type="component" value="Unassembled WGS sequence"/>
</dbReference>
<proteinExistence type="predicted"/>
<evidence type="ECO:0008006" key="3">
    <source>
        <dbReference type="Google" id="ProtNLM"/>
    </source>
</evidence>
<protein>
    <recommendedName>
        <fullName evidence="3">DUF1631 domain-containing protein</fullName>
    </recommendedName>
</protein>
<evidence type="ECO:0000313" key="1">
    <source>
        <dbReference type="EMBL" id="KEQ13320.1"/>
    </source>
</evidence>
<gene>
    <name evidence="1" type="ORF">GZ77_12890</name>
</gene>
<dbReference type="eggNOG" id="COG4223">
    <property type="taxonomic scope" value="Bacteria"/>
</dbReference>
<keyword evidence="2" id="KW-1185">Reference proteome</keyword>
<accession>A0A081N4E7</accession>
<dbReference type="EMBL" id="JOKG01000003">
    <property type="protein sequence ID" value="KEQ13320.1"/>
    <property type="molecule type" value="Genomic_DNA"/>
</dbReference>
<sequence>MDMLLWNLQEGHQQSLSHDDWLLLKNHLLELLNEIEFNPFDVAEWFHTINAMTSRQLDLEEEEIIIQKGVEQNPSQYQFNVDNNWEPEFEDTEYEMPVVGQWVEFIGKNDHRLRCKLATINLRTDRYVFVNKSGMKVADWSGSELGRAISNQRVELQDNHQFFDRALQAVMGNFLKF</sequence>
<evidence type="ECO:0000313" key="2">
    <source>
        <dbReference type="Proteomes" id="UP000028006"/>
    </source>
</evidence>
<dbReference type="AlphaFoldDB" id="A0A081N4E7"/>
<reference evidence="1 2" key="1">
    <citation type="submission" date="2014-06" db="EMBL/GenBank/DDBJ databases">
        <title>Whole Genome Sequences of Three Symbiotic Endozoicomonas Bacteria.</title>
        <authorList>
            <person name="Neave M.J."/>
            <person name="Apprill A."/>
            <person name="Voolstra C.R."/>
        </authorList>
    </citation>
    <scope>NUCLEOTIDE SEQUENCE [LARGE SCALE GENOMIC DNA]</scope>
    <source>
        <strain evidence="1 2">LMG 24815</strain>
    </source>
</reference>
<organism evidence="1 2">
    <name type="scientific">Endozoicomonas montiporae</name>
    <dbReference type="NCBI Taxonomy" id="1027273"/>
    <lineage>
        <taxon>Bacteria</taxon>
        <taxon>Pseudomonadati</taxon>
        <taxon>Pseudomonadota</taxon>
        <taxon>Gammaproteobacteria</taxon>
        <taxon>Oceanospirillales</taxon>
        <taxon>Endozoicomonadaceae</taxon>
        <taxon>Endozoicomonas</taxon>
    </lineage>
</organism>